<feature type="compositionally biased region" description="Polar residues" evidence="1">
    <location>
        <begin position="274"/>
        <end position="284"/>
    </location>
</feature>
<gene>
    <name evidence="2" type="ORF">Vretimale_17947</name>
</gene>
<feature type="compositionally biased region" description="Basic and acidic residues" evidence="1">
    <location>
        <begin position="120"/>
        <end position="132"/>
    </location>
</feature>
<name>A0A8J4GXE1_9CHLO</name>
<dbReference type="EMBL" id="BNCQ01000062">
    <property type="protein sequence ID" value="GIM15136.1"/>
    <property type="molecule type" value="Genomic_DNA"/>
</dbReference>
<feature type="non-terminal residue" evidence="2">
    <location>
        <position position="375"/>
    </location>
</feature>
<evidence type="ECO:0000256" key="1">
    <source>
        <dbReference type="SAM" id="MobiDB-lite"/>
    </source>
</evidence>
<feature type="region of interest" description="Disordered" evidence="1">
    <location>
        <begin position="1"/>
        <end position="46"/>
    </location>
</feature>
<feature type="compositionally biased region" description="Basic and acidic residues" evidence="1">
    <location>
        <begin position="31"/>
        <end position="42"/>
    </location>
</feature>
<feature type="region of interest" description="Disordered" evidence="1">
    <location>
        <begin position="303"/>
        <end position="338"/>
    </location>
</feature>
<dbReference type="AlphaFoldDB" id="A0A8J4GXE1"/>
<evidence type="ECO:0000313" key="3">
    <source>
        <dbReference type="Proteomes" id="UP000722791"/>
    </source>
</evidence>
<feature type="region of interest" description="Disordered" evidence="1">
    <location>
        <begin position="120"/>
        <end position="150"/>
    </location>
</feature>
<feature type="region of interest" description="Disordered" evidence="1">
    <location>
        <begin position="223"/>
        <end position="290"/>
    </location>
</feature>
<feature type="non-terminal residue" evidence="2">
    <location>
        <position position="1"/>
    </location>
</feature>
<proteinExistence type="predicted"/>
<evidence type="ECO:0000313" key="2">
    <source>
        <dbReference type="EMBL" id="GIM15136.1"/>
    </source>
</evidence>
<organism evidence="2 3">
    <name type="scientific">Volvox reticuliferus</name>
    <dbReference type="NCBI Taxonomy" id="1737510"/>
    <lineage>
        <taxon>Eukaryota</taxon>
        <taxon>Viridiplantae</taxon>
        <taxon>Chlorophyta</taxon>
        <taxon>core chlorophytes</taxon>
        <taxon>Chlorophyceae</taxon>
        <taxon>CS clade</taxon>
        <taxon>Chlamydomonadales</taxon>
        <taxon>Volvocaceae</taxon>
        <taxon>Volvox</taxon>
    </lineage>
</organism>
<accession>A0A8J4GXE1</accession>
<reference evidence="2" key="1">
    <citation type="journal article" date="2021" name="Proc. Natl. Acad. Sci. U.S.A.">
        <title>Three genomes in the algal genus Volvox reveal the fate of a haploid sex-determining region after a transition to homothallism.</title>
        <authorList>
            <person name="Yamamoto K."/>
            <person name="Hamaji T."/>
            <person name="Kawai-Toyooka H."/>
            <person name="Matsuzaki R."/>
            <person name="Takahashi F."/>
            <person name="Nishimura Y."/>
            <person name="Kawachi M."/>
            <person name="Noguchi H."/>
            <person name="Minakuchi Y."/>
            <person name="Umen J.G."/>
            <person name="Toyoda A."/>
            <person name="Nozaki H."/>
        </authorList>
    </citation>
    <scope>NUCLEOTIDE SEQUENCE</scope>
    <source>
        <strain evidence="2">NIES-3785</strain>
    </source>
</reference>
<sequence>HRNAGTRGEISVPALEDGCDDEGGIAGESGRAGDRGGSRRSAESGGDGAVLLRDALNPWLAAAAAAATMPLSSWRSTSAAFWRDRVDPRHAPFGMPLSSAVGDAVDDVDGAVQPSYISQHESRNLHRAKSADLAESLAAPTSARSHTTWSELPFESPSAAAAPSLPVVPTVLRRAPPHSTGLLTTSWSRNQGGDDVIYLQQPQEQIRFRSESDPSAIRLSYETQHPSPQQPLRRGSHEHHLDSSLGGGNDKTTTLLIDKGDGGGGGAVLPVRQQPHQSNTTPHLSQYHRAPTDPGWRPLRPPYTHAPPHDQLPYGSAGPARAMPRPLGGPINRPRAPANLDPVAIVNARPRRSSYELYDREFMTLARQAPRGGVG</sequence>
<dbReference type="Proteomes" id="UP000722791">
    <property type="component" value="Unassembled WGS sequence"/>
</dbReference>
<protein>
    <submittedName>
        <fullName evidence="2">Uncharacterized protein</fullName>
    </submittedName>
</protein>
<comment type="caution">
    <text evidence="2">The sequence shown here is derived from an EMBL/GenBank/DDBJ whole genome shotgun (WGS) entry which is preliminary data.</text>
</comment>